<protein>
    <recommendedName>
        <fullName evidence="3">Endonuclease</fullName>
    </recommendedName>
</protein>
<name>A0ABP6Z1R6_9ACTN</name>
<evidence type="ECO:0008006" key="3">
    <source>
        <dbReference type="Google" id="ProtNLM"/>
    </source>
</evidence>
<evidence type="ECO:0000313" key="2">
    <source>
        <dbReference type="Proteomes" id="UP001500707"/>
    </source>
</evidence>
<comment type="caution">
    <text evidence="1">The sequence shown here is derived from an EMBL/GenBank/DDBJ whole genome shotgun (WGS) entry which is preliminary data.</text>
</comment>
<evidence type="ECO:0000313" key="1">
    <source>
        <dbReference type="EMBL" id="GAA3595387.1"/>
    </source>
</evidence>
<keyword evidence="2" id="KW-1185">Reference proteome</keyword>
<accession>A0ABP6Z1R6</accession>
<dbReference type="CDD" id="cd10283">
    <property type="entry name" value="MnuA_DNase1-like"/>
    <property type="match status" value="1"/>
</dbReference>
<dbReference type="EMBL" id="BAABCE010000038">
    <property type="protein sequence ID" value="GAA3595387.1"/>
    <property type="molecule type" value="Genomic_DNA"/>
</dbReference>
<gene>
    <name evidence="1" type="ORF">GCM10022295_90740</name>
</gene>
<dbReference type="Proteomes" id="UP001500707">
    <property type="component" value="Unassembled WGS sequence"/>
</dbReference>
<dbReference type="RefSeq" id="WP_346186730.1">
    <property type="nucleotide sequence ID" value="NZ_BAABCE010000038.1"/>
</dbReference>
<sequence length="325" mass="35952">MAREADVLQSPERVAQRVARWEEHLGTVVPVRPAGPSVRIATWNLRVFGGLTKAWATPEDASPQRNFTDLVMIAGVLRQFDGVAVQEVRGDLRALRPLMKVLGEDWASILTDVTEGKDGNPERLAFLFDTRRVKLSGLACELVVLLERDAGVGLGELDRQFARTSYAVSFFSQGQTFTLVTLHVVFGDHAAERVPELRAIAEWLAGWAEQEFGWNHNLIALGDFSIDRVGDPLLEAFTSTGLVPAPQLADLPRTIFDDAGAGHFYDQIAWFTQGQRNRPVLTLDPVAGGHVDFVLELQGESTLAQLSFHISDHYPIWVDFAIPTD</sequence>
<reference evidence="2" key="1">
    <citation type="journal article" date="2019" name="Int. J. Syst. Evol. Microbiol.">
        <title>The Global Catalogue of Microorganisms (GCM) 10K type strain sequencing project: providing services to taxonomists for standard genome sequencing and annotation.</title>
        <authorList>
            <consortium name="The Broad Institute Genomics Platform"/>
            <consortium name="The Broad Institute Genome Sequencing Center for Infectious Disease"/>
            <person name="Wu L."/>
            <person name="Ma J."/>
        </authorList>
    </citation>
    <scope>NUCLEOTIDE SEQUENCE [LARGE SCALE GENOMIC DNA]</scope>
    <source>
        <strain evidence="2">JCM 17656</strain>
    </source>
</reference>
<organism evidence="1 2">
    <name type="scientific">Streptomyces osmaniensis</name>
    <dbReference type="NCBI Taxonomy" id="593134"/>
    <lineage>
        <taxon>Bacteria</taxon>
        <taxon>Bacillati</taxon>
        <taxon>Actinomycetota</taxon>
        <taxon>Actinomycetes</taxon>
        <taxon>Kitasatosporales</taxon>
        <taxon>Streptomycetaceae</taxon>
        <taxon>Streptomyces</taxon>
    </lineage>
</organism>
<proteinExistence type="predicted"/>